<dbReference type="VEuPathDB" id="FungiDB:ASPGLDRAFT_55337"/>
<reference evidence="3" key="1">
    <citation type="journal article" date="2017" name="Genome Biol.">
        <title>Comparative genomics reveals high biological diversity and specific adaptations in the industrially and medically important fungal genus Aspergillus.</title>
        <authorList>
            <person name="de Vries R.P."/>
            <person name="Riley R."/>
            <person name="Wiebenga A."/>
            <person name="Aguilar-Osorio G."/>
            <person name="Amillis S."/>
            <person name="Uchima C.A."/>
            <person name="Anderluh G."/>
            <person name="Asadollahi M."/>
            <person name="Askin M."/>
            <person name="Barry K."/>
            <person name="Battaglia E."/>
            <person name="Bayram O."/>
            <person name="Benocci T."/>
            <person name="Braus-Stromeyer S.A."/>
            <person name="Caldana C."/>
            <person name="Canovas D."/>
            <person name="Cerqueira G.C."/>
            <person name="Chen F."/>
            <person name="Chen W."/>
            <person name="Choi C."/>
            <person name="Clum A."/>
            <person name="Dos Santos R.A."/>
            <person name="Damasio A.R."/>
            <person name="Diallinas G."/>
            <person name="Emri T."/>
            <person name="Fekete E."/>
            <person name="Flipphi M."/>
            <person name="Freyberg S."/>
            <person name="Gallo A."/>
            <person name="Gournas C."/>
            <person name="Habgood R."/>
            <person name="Hainaut M."/>
            <person name="Harispe M.L."/>
            <person name="Henrissat B."/>
            <person name="Hilden K.S."/>
            <person name="Hope R."/>
            <person name="Hossain A."/>
            <person name="Karabika E."/>
            <person name="Karaffa L."/>
            <person name="Karanyi Z."/>
            <person name="Krasevec N."/>
            <person name="Kuo A."/>
            <person name="Kusch H."/>
            <person name="LaButti K."/>
            <person name="Lagendijk E.L."/>
            <person name="Lapidus A."/>
            <person name="Levasseur A."/>
            <person name="Lindquist E."/>
            <person name="Lipzen A."/>
            <person name="Logrieco A.F."/>
            <person name="MacCabe A."/>
            <person name="Maekelae M.R."/>
            <person name="Malavazi I."/>
            <person name="Melin P."/>
            <person name="Meyer V."/>
            <person name="Mielnichuk N."/>
            <person name="Miskei M."/>
            <person name="Molnar A.P."/>
            <person name="Mule G."/>
            <person name="Ngan C.Y."/>
            <person name="Orejas M."/>
            <person name="Orosz E."/>
            <person name="Ouedraogo J.P."/>
            <person name="Overkamp K.M."/>
            <person name="Park H.-S."/>
            <person name="Perrone G."/>
            <person name="Piumi F."/>
            <person name="Punt P.J."/>
            <person name="Ram A.F."/>
            <person name="Ramon A."/>
            <person name="Rauscher S."/>
            <person name="Record E."/>
            <person name="Riano-Pachon D.M."/>
            <person name="Robert V."/>
            <person name="Roehrig J."/>
            <person name="Ruller R."/>
            <person name="Salamov A."/>
            <person name="Salih N.S."/>
            <person name="Samson R.A."/>
            <person name="Sandor E."/>
            <person name="Sanguinetti M."/>
            <person name="Schuetze T."/>
            <person name="Sepcic K."/>
            <person name="Shelest E."/>
            <person name="Sherlock G."/>
            <person name="Sophianopoulou V."/>
            <person name="Squina F.M."/>
            <person name="Sun H."/>
            <person name="Susca A."/>
            <person name="Todd R.B."/>
            <person name="Tsang A."/>
            <person name="Unkles S.E."/>
            <person name="van de Wiele N."/>
            <person name="van Rossen-Uffink D."/>
            <person name="Oliveira J.V."/>
            <person name="Vesth T.C."/>
            <person name="Visser J."/>
            <person name="Yu J.-H."/>
            <person name="Zhou M."/>
            <person name="Andersen M.R."/>
            <person name="Archer D.B."/>
            <person name="Baker S.E."/>
            <person name="Benoit I."/>
            <person name="Brakhage A.A."/>
            <person name="Braus G.H."/>
            <person name="Fischer R."/>
            <person name="Frisvad J.C."/>
            <person name="Goldman G.H."/>
            <person name="Houbraken J."/>
            <person name="Oakley B."/>
            <person name="Pocsi I."/>
            <person name="Scazzocchio C."/>
            <person name="Seiboth B."/>
            <person name="vanKuyk P.A."/>
            <person name="Wortman J."/>
            <person name="Dyer P.S."/>
            <person name="Grigoriev I.V."/>
        </authorList>
    </citation>
    <scope>NUCLEOTIDE SEQUENCE [LARGE SCALE GENOMIC DNA]</scope>
    <source>
        <strain evidence="3">CBS 516.65</strain>
    </source>
</reference>
<sequence length="220" mass="23788">MANIPTQNGTPGTSQHSQDLRVSSSGSTTAVRNEFDIEFEETCPVENSLIVSEKGPETNNTRGLQDKNVKDLTDFGHLGSVAEPTQPQTNDGDVREIVHHGLTVEVDVTQEQSHQQAFSSIETTNYSNSELVGTEQEYPDPPVATSLGLPEGYVEALGTSRQSSARMTPPIYSNSYTHISQSSSTSALDSTLNVGGESRAEISSSRKQLSRDLKARLSQM</sequence>
<feature type="region of interest" description="Disordered" evidence="1">
    <location>
        <begin position="197"/>
        <end position="220"/>
    </location>
</feature>
<dbReference type="GeneID" id="34464392"/>
<dbReference type="Proteomes" id="UP000184300">
    <property type="component" value="Unassembled WGS sequence"/>
</dbReference>
<proteinExistence type="predicted"/>
<accession>A0A1L9VW12</accession>
<dbReference type="EMBL" id="KV878890">
    <property type="protein sequence ID" value="OJJ88098.1"/>
    <property type="molecule type" value="Genomic_DNA"/>
</dbReference>
<feature type="compositionally biased region" description="Basic and acidic residues" evidence="1">
    <location>
        <begin position="209"/>
        <end position="220"/>
    </location>
</feature>
<dbReference type="RefSeq" id="XP_022404781.1">
    <property type="nucleotide sequence ID" value="XM_022548131.1"/>
</dbReference>
<feature type="region of interest" description="Disordered" evidence="1">
    <location>
        <begin position="1"/>
        <end position="35"/>
    </location>
</feature>
<dbReference type="AlphaFoldDB" id="A0A1L9VW12"/>
<evidence type="ECO:0000313" key="3">
    <source>
        <dbReference type="Proteomes" id="UP000184300"/>
    </source>
</evidence>
<feature type="compositionally biased region" description="Polar residues" evidence="1">
    <location>
        <begin position="1"/>
        <end position="31"/>
    </location>
</feature>
<organism evidence="2 3">
    <name type="scientific">Aspergillus glaucus CBS 516.65</name>
    <dbReference type="NCBI Taxonomy" id="1160497"/>
    <lineage>
        <taxon>Eukaryota</taxon>
        <taxon>Fungi</taxon>
        <taxon>Dikarya</taxon>
        <taxon>Ascomycota</taxon>
        <taxon>Pezizomycotina</taxon>
        <taxon>Eurotiomycetes</taxon>
        <taxon>Eurotiomycetidae</taxon>
        <taxon>Eurotiales</taxon>
        <taxon>Aspergillaceae</taxon>
        <taxon>Aspergillus</taxon>
        <taxon>Aspergillus subgen. Aspergillus</taxon>
    </lineage>
</organism>
<evidence type="ECO:0000256" key="1">
    <source>
        <dbReference type="SAM" id="MobiDB-lite"/>
    </source>
</evidence>
<evidence type="ECO:0000313" key="2">
    <source>
        <dbReference type="EMBL" id="OJJ88098.1"/>
    </source>
</evidence>
<gene>
    <name evidence="2" type="ORF">ASPGLDRAFT_55337</name>
</gene>
<keyword evidence="3" id="KW-1185">Reference proteome</keyword>
<protein>
    <submittedName>
        <fullName evidence="2">Uncharacterized protein</fullName>
    </submittedName>
</protein>
<name>A0A1L9VW12_ASPGL</name>